<protein>
    <submittedName>
        <fullName evidence="5">NAD(P)-binding protein</fullName>
    </submittedName>
</protein>
<dbReference type="PRINTS" id="PR00080">
    <property type="entry name" value="SDRFAMILY"/>
</dbReference>
<dbReference type="PROSITE" id="PS00061">
    <property type="entry name" value="ADH_SHORT"/>
    <property type="match status" value="1"/>
</dbReference>
<feature type="compositionally biased region" description="Basic and acidic residues" evidence="4">
    <location>
        <begin position="1"/>
        <end position="15"/>
    </location>
</feature>
<dbReference type="AlphaFoldDB" id="A0A9P4SDF9"/>
<dbReference type="SUPFAM" id="SSF51735">
    <property type="entry name" value="NAD(P)-binding Rossmann-fold domains"/>
    <property type="match status" value="1"/>
</dbReference>
<evidence type="ECO:0000256" key="2">
    <source>
        <dbReference type="ARBA" id="ARBA00022857"/>
    </source>
</evidence>
<proteinExistence type="inferred from homology"/>
<gene>
    <name evidence="5" type="ORF">M501DRAFT_1009941</name>
</gene>
<feature type="region of interest" description="Disordered" evidence="4">
    <location>
        <begin position="1"/>
        <end position="40"/>
    </location>
</feature>
<organism evidence="5 6">
    <name type="scientific">Patellaria atrata CBS 101060</name>
    <dbReference type="NCBI Taxonomy" id="1346257"/>
    <lineage>
        <taxon>Eukaryota</taxon>
        <taxon>Fungi</taxon>
        <taxon>Dikarya</taxon>
        <taxon>Ascomycota</taxon>
        <taxon>Pezizomycotina</taxon>
        <taxon>Dothideomycetes</taxon>
        <taxon>Dothideomycetes incertae sedis</taxon>
        <taxon>Patellariales</taxon>
        <taxon>Patellariaceae</taxon>
        <taxon>Patellaria</taxon>
    </lineage>
</organism>
<dbReference type="OrthoDB" id="47007at2759"/>
<evidence type="ECO:0000256" key="3">
    <source>
        <dbReference type="ARBA" id="ARBA00023002"/>
    </source>
</evidence>
<keyword evidence="3" id="KW-0560">Oxidoreductase</keyword>
<comment type="similarity">
    <text evidence="1">Belongs to the short-chain dehydrogenases/reductases (SDR) family.</text>
</comment>
<dbReference type="FunFam" id="3.40.50.720:FF:000084">
    <property type="entry name" value="Short-chain dehydrogenase reductase"/>
    <property type="match status" value="1"/>
</dbReference>
<dbReference type="Gene3D" id="3.40.50.720">
    <property type="entry name" value="NAD(P)-binding Rossmann-like Domain"/>
    <property type="match status" value="1"/>
</dbReference>
<evidence type="ECO:0000313" key="5">
    <source>
        <dbReference type="EMBL" id="KAF2840706.1"/>
    </source>
</evidence>
<dbReference type="Proteomes" id="UP000799429">
    <property type="component" value="Unassembled WGS sequence"/>
</dbReference>
<accession>A0A9P4SDF9</accession>
<keyword evidence="2" id="KW-0521">NADP</keyword>
<dbReference type="EMBL" id="MU006092">
    <property type="protein sequence ID" value="KAF2840706.1"/>
    <property type="molecule type" value="Genomic_DNA"/>
</dbReference>
<dbReference type="GO" id="GO:0016614">
    <property type="term" value="F:oxidoreductase activity, acting on CH-OH group of donors"/>
    <property type="evidence" value="ECO:0007669"/>
    <property type="project" value="UniProtKB-ARBA"/>
</dbReference>
<evidence type="ECO:0000256" key="4">
    <source>
        <dbReference type="SAM" id="MobiDB-lite"/>
    </source>
</evidence>
<evidence type="ECO:0000256" key="1">
    <source>
        <dbReference type="ARBA" id="ARBA00006484"/>
    </source>
</evidence>
<name>A0A9P4SDF9_9PEZI</name>
<dbReference type="PANTHER" id="PTHR48107:SF26">
    <property type="entry name" value="OXIDOREDUCTASE, SHORT-CHAIN DEHYDROGENASE_REDUCTASE FAMILY (AFU_ORTHOLOGUE AFUA_4G05870)"/>
    <property type="match status" value="1"/>
</dbReference>
<comment type="caution">
    <text evidence="5">The sequence shown here is derived from an EMBL/GenBank/DDBJ whole genome shotgun (WGS) entry which is preliminary data.</text>
</comment>
<feature type="compositionally biased region" description="Polar residues" evidence="4">
    <location>
        <begin position="16"/>
        <end position="36"/>
    </location>
</feature>
<dbReference type="InterPro" id="IPR036291">
    <property type="entry name" value="NAD(P)-bd_dom_sf"/>
</dbReference>
<reference evidence="5" key="1">
    <citation type="journal article" date="2020" name="Stud. Mycol.">
        <title>101 Dothideomycetes genomes: a test case for predicting lifestyles and emergence of pathogens.</title>
        <authorList>
            <person name="Haridas S."/>
            <person name="Albert R."/>
            <person name="Binder M."/>
            <person name="Bloem J."/>
            <person name="Labutti K."/>
            <person name="Salamov A."/>
            <person name="Andreopoulos B."/>
            <person name="Baker S."/>
            <person name="Barry K."/>
            <person name="Bills G."/>
            <person name="Bluhm B."/>
            <person name="Cannon C."/>
            <person name="Castanera R."/>
            <person name="Culley D."/>
            <person name="Daum C."/>
            <person name="Ezra D."/>
            <person name="Gonzalez J."/>
            <person name="Henrissat B."/>
            <person name="Kuo A."/>
            <person name="Liang C."/>
            <person name="Lipzen A."/>
            <person name="Lutzoni F."/>
            <person name="Magnuson J."/>
            <person name="Mondo S."/>
            <person name="Nolan M."/>
            <person name="Ohm R."/>
            <person name="Pangilinan J."/>
            <person name="Park H.-J."/>
            <person name="Ramirez L."/>
            <person name="Alfaro M."/>
            <person name="Sun H."/>
            <person name="Tritt A."/>
            <person name="Yoshinaga Y."/>
            <person name="Zwiers L.-H."/>
            <person name="Turgeon B."/>
            <person name="Goodwin S."/>
            <person name="Spatafora J."/>
            <person name="Crous P."/>
            <person name="Grigoriev I."/>
        </authorList>
    </citation>
    <scope>NUCLEOTIDE SEQUENCE</scope>
    <source>
        <strain evidence="5">CBS 101060</strain>
    </source>
</reference>
<dbReference type="InterPro" id="IPR002347">
    <property type="entry name" value="SDR_fam"/>
</dbReference>
<dbReference type="PRINTS" id="PR00081">
    <property type="entry name" value="GDHRDH"/>
</dbReference>
<sequence length="298" mass="32391">MSDKAHFESGHKVEPQEQTLPGSQKKLNPQPVSEQLPTDDEGYQTYKAAGKLEGKKAIITGGDSGIGRAVAILFAMEGADSLIVYLPQEEKDAQETKKKVEEKGAKCYLLATDLTSKDNCKKVIDAALEKFGGKIDILVNNAAYQMVCQDIRDLPEEQWIHTFNVNIHPYFYLAKYSLPHMSRGSTIINNASINAYIGRPDLLDYTATKGAIVSFTRGLSNQYVSKGIRVNAIAPGPVWTPLIPATMTKENQEQFTSPMGRPSQPSEIAACFVFLAGPDSSSISGQTLHPNGGVIVNG</sequence>
<keyword evidence="6" id="KW-1185">Reference proteome</keyword>
<dbReference type="InterPro" id="IPR020904">
    <property type="entry name" value="Sc_DH/Rdtase_CS"/>
</dbReference>
<dbReference type="Pfam" id="PF13561">
    <property type="entry name" value="adh_short_C2"/>
    <property type="match status" value="1"/>
</dbReference>
<dbReference type="PANTHER" id="PTHR48107">
    <property type="entry name" value="NADPH-DEPENDENT ALDEHYDE REDUCTASE-LIKE PROTEIN, CHLOROPLASTIC-RELATED"/>
    <property type="match status" value="1"/>
</dbReference>
<evidence type="ECO:0000313" key="6">
    <source>
        <dbReference type="Proteomes" id="UP000799429"/>
    </source>
</evidence>